<protein>
    <submittedName>
        <fullName evidence="1">Uncharacterized protein</fullName>
    </submittedName>
</protein>
<organism evidence="1">
    <name type="scientific">Arundo donax</name>
    <name type="common">Giant reed</name>
    <name type="synonym">Donax arundinaceus</name>
    <dbReference type="NCBI Taxonomy" id="35708"/>
    <lineage>
        <taxon>Eukaryota</taxon>
        <taxon>Viridiplantae</taxon>
        <taxon>Streptophyta</taxon>
        <taxon>Embryophyta</taxon>
        <taxon>Tracheophyta</taxon>
        <taxon>Spermatophyta</taxon>
        <taxon>Magnoliopsida</taxon>
        <taxon>Liliopsida</taxon>
        <taxon>Poales</taxon>
        <taxon>Poaceae</taxon>
        <taxon>PACMAD clade</taxon>
        <taxon>Arundinoideae</taxon>
        <taxon>Arundineae</taxon>
        <taxon>Arundo</taxon>
    </lineage>
</organism>
<dbReference type="AlphaFoldDB" id="A0A0A9FUM6"/>
<reference evidence="1" key="1">
    <citation type="submission" date="2014-09" db="EMBL/GenBank/DDBJ databases">
        <authorList>
            <person name="Magalhaes I.L.F."/>
            <person name="Oliveira U."/>
            <person name="Santos F.R."/>
            <person name="Vidigal T.H.D.A."/>
            <person name="Brescovit A.D."/>
            <person name="Santos A.J."/>
        </authorList>
    </citation>
    <scope>NUCLEOTIDE SEQUENCE</scope>
    <source>
        <tissue evidence="1">Shoot tissue taken approximately 20 cm above the soil surface</tissue>
    </source>
</reference>
<accession>A0A0A9FUM6</accession>
<name>A0A0A9FUM6_ARUDO</name>
<reference evidence="1" key="2">
    <citation type="journal article" date="2015" name="Data Brief">
        <title>Shoot transcriptome of the giant reed, Arundo donax.</title>
        <authorList>
            <person name="Barrero R.A."/>
            <person name="Guerrero F.D."/>
            <person name="Moolhuijzen P."/>
            <person name="Goolsby J.A."/>
            <person name="Tidwell J."/>
            <person name="Bellgard S.E."/>
            <person name="Bellgard M.I."/>
        </authorList>
    </citation>
    <scope>NUCLEOTIDE SEQUENCE</scope>
    <source>
        <tissue evidence="1">Shoot tissue taken approximately 20 cm above the soil surface</tissue>
    </source>
</reference>
<dbReference type="EMBL" id="GBRH01181356">
    <property type="protein sequence ID" value="JAE16540.1"/>
    <property type="molecule type" value="Transcribed_RNA"/>
</dbReference>
<proteinExistence type="predicted"/>
<evidence type="ECO:0000313" key="1">
    <source>
        <dbReference type="EMBL" id="JAE16540.1"/>
    </source>
</evidence>
<sequence>MGDYVDNELSLHNLGYIKRYPLLAS</sequence>